<dbReference type="GO" id="GO:0016881">
    <property type="term" value="F:acid-amino acid ligase activity"/>
    <property type="evidence" value="ECO:0007669"/>
    <property type="project" value="InterPro"/>
</dbReference>
<feature type="binding site" evidence="2">
    <location>
        <position position="235"/>
    </location>
    <ligand>
        <name>Zn(2+)</name>
        <dbReference type="ChEBI" id="CHEBI:29105"/>
    </ligand>
</feature>
<dbReference type="Gene3D" id="3.40.1190.10">
    <property type="entry name" value="Mur-like, catalytic domain"/>
    <property type="match status" value="1"/>
</dbReference>
<comment type="caution">
    <text evidence="5">The sequence shown here is derived from an EMBL/GenBank/DDBJ whole genome shotgun (WGS) entry which is preliminary data.</text>
</comment>
<proteinExistence type="inferred from homology"/>
<keyword evidence="2" id="KW-0133">Cell shape</keyword>
<protein>
    <recommendedName>
        <fullName evidence="2">Lipid II isoglutaminyl synthase (glutamine-hydrolyzing) subunit MurT</fullName>
        <ecNumber evidence="2">6.3.5.13</ecNumber>
    </recommendedName>
</protein>
<comment type="pathway">
    <text evidence="1 2">Cell wall biogenesis; peptidoglycan biosynthesis.</text>
</comment>
<dbReference type="UniPathway" id="UPA00219"/>
<dbReference type="InterPro" id="IPR013564">
    <property type="entry name" value="MurT_C"/>
</dbReference>
<keyword evidence="2" id="KW-0479">Metal-binding</keyword>
<keyword evidence="2" id="KW-0573">Peptidoglycan synthesis</keyword>
<feature type="domain" description="Mur ligase central" evidence="3">
    <location>
        <begin position="57"/>
        <end position="288"/>
    </location>
</feature>
<dbReference type="InterPro" id="IPR043703">
    <property type="entry name" value="Lipid_II_synth_MurT"/>
</dbReference>
<dbReference type="PANTHER" id="PTHR23135">
    <property type="entry name" value="MUR LIGASE FAMILY MEMBER"/>
    <property type="match status" value="1"/>
</dbReference>
<gene>
    <name evidence="2" type="primary">murT</name>
    <name evidence="5" type="ORF">HU830_00210</name>
</gene>
<evidence type="ECO:0000256" key="2">
    <source>
        <dbReference type="HAMAP-Rule" id="MF_02214"/>
    </source>
</evidence>
<dbReference type="Proteomes" id="UP000563523">
    <property type="component" value="Unassembled WGS sequence"/>
</dbReference>
<keyword evidence="6" id="KW-1185">Reference proteome</keyword>
<dbReference type="GO" id="GO:0071555">
    <property type="term" value="P:cell wall organization"/>
    <property type="evidence" value="ECO:0007669"/>
    <property type="project" value="UniProtKB-KW"/>
</dbReference>
<dbReference type="InterPro" id="IPR013221">
    <property type="entry name" value="Mur_ligase_cen"/>
</dbReference>
<keyword evidence="2" id="KW-0862">Zinc</keyword>
<organism evidence="5 6">
    <name type="scientific">Bombilactobacillus apium</name>
    <dbReference type="NCBI Taxonomy" id="2675299"/>
    <lineage>
        <taxon>Bacteria</taxon>
        <taxon>Bacillati</taxon>
        <taxon>Bacillota</taxon>
        <taxon>Bacilli</taxon>
        <taxon>Lactobacillales</taxon>
        <taxon>Lactobacillaceae</taxon>
        <taxon>Bombilactobacillus</taxon>
    </lineage>
</organism>
<feature type="binding site" evidence="2">
    <location>
        <position position="216"/>
    </location>
    <ligand>
        <name>Zn(2+)</name>
        <dbReference type="ChEBI" id="CHEBI:29105"/>
    </ligand>
</feature>
<feature type="binding site" evidence="2">
    <location>
        <position position="238"/>
    </location>
    <ligand>
        <name>Zn(2+)</name>
        <dbReference type="ChEBI" id="CHEBI:29105"/>
    </ligand>
</feature>
<evidence type="ECO:0000256" key="1">
    <source>
        <dbReference type="ARBA" id="ARBA00004752"/>
    </source>
</evidence>
<dbReference type="GO" id="GO:0140282">
    <property type="term" value="F:carbon-nitrogen ligase activity on lipid II"/>
    <property type="evidence" value="ECO:0007669"/>
    <property type="project" value="UniProtKB-UniRule"/>
</dbReference>
<keyword evidence="2" id="KW-0067">ATP-binding</keyword>
<dbReference type="GO" id="GO:0005524">
    <property type="term" value="F:ATP binding"/>
    <property type="evidence" value="ECO:0007669"/>
    <property type="project" value="UniProtKB-UniRule"/>
</dbReference>
<comment type="similarity">
    <text evidence="2">Belongs to the MurCDEF family. MurT subfamily.</text>
</comment>
<dbReference type="GO" id="GO:0009252">
    <property type="term" value="P:peptidoglycan biosynthetic process"/>
    <property type="evidence" value="ECO:0007669"/>
    <property type="project" value="UniProtKB-UniRule"/>
</dbReference>
<dbReference type="GO" id="GO:0008270">
    <property type="term" value="F:zinc ion binding"/>
    <property type="evidence" value="ECO:0007669"/>
    <property type="project" value="UniProtKB-UniRule"/>
</dbReference>
<comment type="catalytic activity">
    <reaction evidence="2">
        <text>beta-D-GlcNAc-(1-&gt;4)-Mur2Ac(oyl-L-Ala-gamma-D-Glu-L-Lys-D-Ala-D-Ala)-di-trans,octa-cis-undecaprenyl diphosphate + L-glutamine + ATP + H2O = beta-D-GlcNAc-(1-&gt;4)-Mur2Ac(oyl-L-Ala-D-isoglutaminyl-L-Lys-D-Ala-D-Ala)-di-trans,octa-cis-undecaprenyl diphosphate + L-glutamate + ADP + phosphate + H(+)</text>
        <dbReference type="Rhea" id="RHEA:57928"/>
        <dbReference type="ChEBI" id="CHEBI:15377"/>
        <dbReference type="ChEBI" id="CHEBI:15378"/>
        <dbReference type="ChEBI" id="CHEBI:29985"/>
        <dbReference type="ChEBI" id="CHEBI:30616"/>
        <dbReference type="ChEBI" id="CHEBI:43474"/>
        <dbReference type="ChEBI" id="CHEBI:58359"/>
        <dbReference type="ChEBI" id="CHEBI:60033"/>
        <dbReference type="ChEBI" id="CHEBI:62233"/>
        <dbReference type="ChEBI" id="CHEBI:456216"/>
        <dbReference type="EC" id="6.3.5.13"/>
    </reaction>
</comment>
<keyword evidence="2 5" id="KW-0436">Ligase</keyword>
<comment type="catalytic activity">
    <reaction evidence="2">
        <text>beta-D-GlcNAc-(1-&gt;4)-Mur2Ac(oyl-L-Ala-gamma-D-Glu-L-Lys-D-Ala-D-Ala)-di-trans,octa-cis-undecaprenyl diphosphate + ATP = beta-D-GlcNAc-(1-&gt;4)-Mur2Ac(oyl-L-Ala-gamma-D-O-P-Glu-L-Lys-D-Ala-D-Ala)-di-trans,octa-cis-undecaprenyl diphosphate + ADP</text>
        <dbReference type="Rhea" id="RHEA:59488"/>
        <dbReference type="ChEBI" id="CHEBI:30616"/>
        <dbReference type="ChEBI" id="CHEBI:60033"/>
        <dbReference type="ChEBI" id="CHEBI:143132"/>
        <dbReference type="ChEBI" id="CHEBI:456216"/>
    </reaction>
</comment>
<dbReference type="Pfam" id="PF08245">
    <property type="entry name" value="Mur_ligase_M"/>
    <property type="match status" value="1"/>
</dbReference>
<feature type="domain" description="Lipid II isoglutaminyl synthase (glutamine-hydrolyzing) subunit MurT C-terminal" evidence="4">
    <location>
        <begin position="327"/>
        <end position="437"/>
    </location>
</feature>
<dbReference type="EC" id="6.3.5.13" evidence="2"/>
<evidence type="ECO:0000313" key="5">
    <source>
        <dbReference type="EMBL" id="NVY95631.1"/>
    </source>
</evidence>
<sequence>MNFMSLKSKFAASVGKITYRVLHDGFHRGSSLPGKLAYHLDPQVLRELSHNYRVIIVTGTNGKTLTTALITKILQEAQFNVLTNPTGSNMVQGITSAFLAQNKSSLGKDQPLAVLEVDEANVEAICRAMTPSAFVLTNIFRDQMDRYGEIYTTYEKILAGIKLAPQAKLILNADAAIFNSKSLPNPKIYYGFQNESNSQTDLRAKFNVDGVLCPQCQSIMHYHLITYANLGDYFCPNCHFHRPSLNYQVTQVKTLAPHQTQFAIDGQDFSLNVGGMYNIYNALAAYATGRAFGVQPQQIQAAFQNNQQIFGRQEVIQLGSKELTIILVKNPVGLNEVLTTLKSDSKPYCLGFALNANYADGIDTSWIWDGDFEELPFSQITSVITAGERNQDINFRFQVAGVNPQKLHSQPDLGDFIQVLSKQASEKIYVLATYTAMLQLRKKLNSQGLLDRKALDSQTSSN</sequence>
<dbReference type="PANTHER" id="PTHR23135:SF7">
    <property type="entry name" value="LIPID II ISOGLUTAMINYL SYNTHASE (GLUTAMINE-HYDROLYZING) SUBUNIT MURT"/>
    <property type="match status" value="1"/>
</dbReference>
<dbReference type="EMBL" id="JABZEC010000001">
    <property type="protein sequence ID" value="NVY95631.1"/>
    <property type="molecule type" value="Genomic_DNA"/>
</dbReference>
<keyword evidence="2" id="KW-0547">Nucleotide-binding</keyword>
<dbReference type="AlphaFoldDB" id="A0A850R0T2"/>
<comment type="subunit">
    <text evidence="2">Forms a heterodimer with GatD.</text>
</comment>
<reference evidence="5 6" key="1">
    <citation type="submission" date="2020-06" db="EMBL/GenBank/DDBJ databases">
        <authorList>
            <person name="Kang J."/>
        </authorList>
    </citation>
    <scope>NUCLEOTIDE SEQUENCE [LARGE SCALE GENOMIC DNA]</scope>
    <source>
        <strain evidence="5 6">DCY120</strain>
    </source>
</reference>
<keyword evidence="2" id="KW-0961">Cell wall biogenesis/degradation</keyword>
<dbReference type="HAMAP" id="MF_02214">
    <property type="entry name" value="Lipid_II_synth_MurT"/>
    <property type="match status" value="1"/>
</dbReference>
<evidence type="ECO:0000259" key="3">
    <source>
        <dbReference type="Pfam" id="PF08245"/>
    </source>
</evidence>
<evidence type="ECO:0000259" key="4">
    <source>
        <dbReference type="Pfam" id="PF08353"/>
    </source>
</evidence>
<feature type="binding site" evidence="2">
    <location>
        <position position="213"/>
    </location>
    <ligand>
        <name>Zn(2+)</name>
        <dbReference type="ChEBI" id="CHEBI:29105"/>
    </ligand>
</feature>
<feature type="active site" evidence="2">
    <location>
        <position position="363"/>
    </location>
</feature>
<dbReference type="SUPFAM" id="SSF53623">
    <property type="entry name" value="MurD-like peptide ligases, catalytic domain"/>
    <property type="match status" value="1"/>
</dbReference>
<dbReference type="InterPro" id="IPR036565">
    <property type="entry name" value="Mur-like_cat_sf"/>
</dbReference>
<dbReference type="GO" id="GO:0008360">
    <property type="term" value="P:regulation of cell shape"/>
    <property type="evidence" value="ECO:0007669"/>
    <property type="project" value="UniProtKB-KW"/>
</dbReference>
<dbReference type="Pfam" id="PF08353">
    <property type="entry name" value="MurT_C"/>
    <property type="match status" value="1"/>
</dbReference>
<comment type="catalytic activity">
    <reaction evidence="2">
        <text>beta-D-GlcNAc-(1-&gt;4)-Mur2Ac(oyl-L-Ala-gamma-D-O-P-Glu-L-Lys-D-Ala-D-Ala)-di-trans,octa-cis-undecaprenyl diphosphate + NH4(+) = beta-D-GlcNAc-(1-&gt;4)-Mur2Ac(oyl-L-Ala-D-isoglutaminyl-L-Lys-D-Ala-D-Ala)-di-trans,octa-cis-undecaprenyl diphosphate + phosphate + H(+)</text>
        <dbReference type="Rhea" id="RHEA:57932"/>
        <dbReference type="ChEBI" id="CHEBI:15378"/>
        <dbReference type="ChEBI" id="CHEBI:28938"/>
        <dbReference type="ChEBI" id="CHEBI:43474"/>
        <dbReference type="ChEBI" id="CHEBI:62233"/>
        <dbReference type="ChEBI" id="CHEBI:143132"/>
    </reaction>
</comment>
<name>A0A850R0T2_9LACO</name>
<evidence type="ECO:0000313" key="6">
    <source>
        <dbReference type="Proteomes" id="UP000563523"/>
    </source>
</evidence>
<comment type="function">
    <text evidence="2">The lipid II isoglutaminyl synthase complex catalyzes the formation of alpha-D-isoglutamine in the cell wall lipid II stem peptide. The MurT subunit catalyzes the ATP-dependent amidation of D-glutamate residue of lipid II, converting it to an isoglutamine residue.</text>
</comment>
<accession>A0A850R0T2</accession>